<dbReference type="AlphaFoldDB" id="F6HBF3"/>
<dbReference type="Proteomes" id="UP000009183">
    <property type="component" value="Chromosome 13"/>
</dbReference>
<keyword evidence="3" id="KW-1185">Reference proteome</keyword>
<dbReference type="EMBL" id="FN595509">
    <property type="protein sequence ID" value="CCB49505.1"/>
    <property type="molecule type" value="Genomic_DNA"/>
</dbReference>
<organism evidence="2 3">
    <name type="scientific">Vitis vinifera</name>
    <name type="common">Grape</name>
    <dbReference type="NCBI Taxonomy" id="29760"/>
    <lineage>
        <taxon>Eukaryota</taxon>
        <taxon>Viridiplantae</taxon>
        <taxon>Streptophyta</taxon>
        <taxon>Embryophyta</taxon>
        <taxon>Tracheophyta</taxon>
        <taxon>Spermatophyta</taxon>
        <taxon>Magnoliopsida</taxon>
        <taxon>eudicotyledons</taxon>
        <taxon>Gunneridae</taxon>
        <taxon>Pentapetalae</taxon>
        <taxon>rosids</taxon>
        <taxon>Vitales</taxon>
        <taxon>Vitaceae</taxon>
        <taxon>Viteae</taxon>
        <taxon>Vitis</taxon>
    </lineage>
</organism>
<sequence length="164" mass="19134">MKWSCRCGHISATKHKYLKIFISFSSSHFSFFFSRTKHALFVFFSASISRDLLTPIYRLLSGGVCPKPSIKAPQRKRREERDNGVERESLERENPPFPFTFYTEIGREGVSVSFLCLFLKLQALQSHLYNEKFVQNTKKFLLDEFPFSVGKFAWNVKRACLLCN</sequence>
<protein>
    <submittedName>
        <fullName evidence="2">Uncharacterized protein</fullName>
    </submittedName>
</protein>
<reference evidence="3" key="1">
    <citation type="journal article" date="2007" name="Nature">
        <title>The grapevine genome sequence suggests ancestral hexaploidization in major angiosperm phyla.</title>
        <authorList>
            <consortium name="The French-Italian Public Consortium for Grapevine Genome Characterization."/>
            <person name="Jaillon O."/>
            <person name="Aury J.-M."/>
            <person name="Noel B."/>
            <person name="Policriti A."/>
            <person name="Clepet C."/>
            <person name="Casagrande A."/>
            <person name="Choisne N."/>
            <person name="Aubourg S."/>
            <person name="Vitulo N."/>
            <person name="Jubin C."/>
            <person name="Vezzi A."/>
            <person name="Legeai F."/>
            <person name="Hugueney P."/>
            <person name="Dasilva C."/>
            <person name="Horner D."/>
            <person name="Mica E."/>
            <person name="Jublot D."/>
            <person name="Poulain J."/>
            <person name="Bruyere C."/>
            <person name="Billault A."/>
            <person name="Segurens B."/>
            <person name="Gouyvenoux M."/>
            <person name="Ugarte E."/>
            <person name="Cattonaro F."/>
            <person name="Anthouard V."/>
            <person name="Vico V."/>
            <person name="Del Fabbro C."/>
            <person name="Alaux M."/>
            <person name="Di Gaspero G."/>
            <person name="Dumas V."/>
            <person name="Felice N."/>
            <person name="Paillard S."/>
            <person name="Juman I."/>
            <person name="Moroldo M."/>
            <person name="Scalabrin S."/>
            <person name="Canaguier A."/>
            <person name="Le Clainche I."/>
            <person name="Malacrida G."/>
            <person name="Durand E."/>
            <person name="Pesole G."/>
            <person name="Laucou V."/>
            <person name="Chatelet P."/>
            <person name="Merdinoglu D."/>
            <person name="Delledonne M."/>
            <person name="Pezzotti M."/>
            <person name="Lecharny A."/>
            <person name="Scarpelli C."/>
            <person name="Artiguenave F."/>
            <person name="Pe M.E."/>
            <person name="Valle G."/>
            <person name="Morgante M."/>
            <person name="Caboche M."/>
            <person name="Adam-Blondon A.-F."/>
            <person name="Weissenbach J."/>
            <person name="Quetier F."/>
            <person name="Wincker P."/>
        </authorList>
    </citation>
    <scope>NUCLEOTIDE SEQUENCE [LARGE SCALE GENOMIC DNA]</scope>
    <source>
        <strain evidence="3">cv. Pinot noir / PN40024</strain>
    </source>
</reference>
<evidence type="ECO:0000256" key="1">
    <source>
        <dbReference type="SAM" id="MobiDB-lite"/>
    </source>
</evidence>
<name>F6HBF3_VITVI</name>
<feature type="region of interest" description="Disordered" evidence="1">
    <location>
        <begin position="70"/>
        <end position="91"/>
    </location>
</feature>
<dbReference type="HOGENOM" id="CLU_1621951_0_0_1"/>
<dbReference type="PaxDb" id="29760-VIT_13s0064g01040.t01"/>
<evidence type="ECO:0000313" key="2">
    <source>
        <dbReference type="EMBL" id="CCB49505.1"/>
    </source>
</evidence>
<dbReference type="InParanoid" id="F6HBF3"/>
<gene>
    <name evidence="2" type="ordered locus">VIT_13s0064g01040</name>
</gene>
<accession>F6HBF3</accession>
<feature type="compositionally biased region" description="Basic and acidic residues" evidence="1">
    <location>
        <begin position="77"/>
        <end position="91"/>
    </location>
</feature>
<evidence type="ECO:0000313" key="3">
    <source>
        <dbReference type="Proteomes" id="UP000009183"/>
    </source>
</evidence>
<proteinExistence type="predicted"/>